<name>A0A1R3IPA2_COCAP</name>
<organism evidence="1 2">
    <name type="scientific">Corchorus capsularis</name>
    <name type="common">Jute</name>
    <dbReference type="NCBI Taxonomy" id="210143"/>
    <lineage>
        <taxon>Eukaryota</taxon>
        <taxon>Viridiplantae</taxon>
        <taxon>Streptophyta</taxon>
        <taxon>Embryophyta</taxon>
        <taxon>Tracheophyta</taxon>
        <taxon>Spermatophyta</taxon>
        <taxon>Magnoliopsida</taxon>
        <taxon>eudicotyledons</taxon>
        <taxon>Gunneridae</taxon>
        <taxon>Pentapetalae</taxon>
        <taxon>rosids</taxon>
        <taxon>malvids</taxon>
        <taxon>Malvales</taxon>
        <taxon>Malvaceae</taxon>
        <taxon>Grewioideae</taxon>
        <taxon>Apeibeae</taxon>
        <taxon>Corchorus</taxon>
    </lineage>
</organism>
<dbReference type="Gramene" id="OMO84393">
    <property type="protein sequence ID" value="OMO84393"/>
    <property type="gene ID" value="CCACVL1_10836"/>
</dbReference>
<keyword evidence="2" id="KW-1185">Reference proteome</keyword>
<dbReference type="EMBL" id="AWWV01009728">
    <property type="protein sequence ID" value="OMO84393.1"/>
    <property type="molecule type" value="Genomic_DNA"/>
</dbReference>
<evidence type="ECO:0000313" key="2">
    <source>
        <dbReference type="Proteomes" id="UP000188268"/>
    </source>
</evidence>
<evidence type="ECO:0000313" key="1">
    <source>
        <dbReference type="EMBL" id="OMO84393.1"/>
    </source>
</evidence>
<protein>
    <submittedName>
        <fullName evidence="1">Uncharacterized protein</fullName>
    </submittedName>
</protein>
<comment type="caution">
    <text evidence="1">The sequence shown here is derived from an EMBL/GenBank/DDBJ whole genome shotgun (WGS) entry which is preliminary data.</text>
</comment>
<gene>
    <name evidence="1" type="ORF">CCACVL1_10836</name>
</gene>
<accession>A0A1R3IPA2</accession>
<dbReference type="Proteomes" id="UP000188268">
    <property type="component" value="Unassembled WGS sequence"/>
</dbReference>
<dbReference type="AlphaFoldDB" id="A0A1R3IPA2"/>
<reference evidence="1 2" key="1">
    <citation type="submission" date="2013-09" db="EMBL/GenBank/DDBJ databases">
        <title>Corchorus capsularis genome sequencing.</title>
        <authorList>
            <person name="Alam M."/>
            <person name="Haque M.S."/>
            <person name="Islam M.S."/>
            <person name="Emdad E.M."/>
            <person name="Islam M.M."/>
            <person name="Ahmed B."/>
            <person name="Halim A."/>
            <person name="Hossen Q.M.M."/>
            <person name="Hossain M.Z."/>
            <person name="Ahmed R."/>
            <person name="Khan M.M."/>
            <person name="Islam R."/>
            <person name="Rashid M.M."/>
            <person name="Khan S.A."/>
            <person name="Rahman M.S."/>
            <person name="Alam M."/>
        </authorList>
    </citation>
    <scope>NUCLEOTIDE SEQUENCE [LARGE SCALE GENOMIC DNA]</scope>
    <source>
        <strain evidence="2">cv. CVL-1</strain>
        <tissue evidence="1">Whole seedling</tissue>
    </source>
</reference>
<proteinExistence type="predicted"/>
<sequence length="23" mass="2552">MARTLTWLCAAMGVWVLGLGTDW</sequence>